<gene>
    <name evidence="3" type="primary">RDR2</name>
    <name evidence="3" type="ORF">KSP39_PZI002229</name>
</gene>
<keyword evidence="1" id="KW-0808">Transferase</keyword>
<dbReference type="InterPro" id="IPR007855">
    <property type="entry name" value="RDRP"/>
</dbReference>
<organism evidence="3 4">
    <name type="scientific">Platanthera zijinensis</name>
    <dbReference type="NCBI Taxonomy" id="2320716"/>
    <lineage>
        <taxon>Eukaryota</taxon>
        <taxon>Viridiplantae</taxon>
        <taxon>Streptophyta</taxon>
        <taxon>Embryophyta</taxon>
        <taxon>Tracheophyta</taxon>
        <taxon>Spermatophyta</taxon>
        <taxon>Magnoliopsida</taxon>
        <taxon>Liliopsida</taxon>
        <taxon>Asparagales</taxon>
        <taxon>Orchidaceae</taxon>
        <taxon>Orchidoideae</taxon>
        <taxon>Orchideae</taxon>
        <taxon>Orchidinae</taxon>
        <taxon>Platanthera</taxon>
    </lineage>
</organism>
<evidence type="ECO:0000313" key="3">
    <source>
        <dbReference type="EMBL" id="KAK8954581.1"/>
    </source>
</evidence>
<keyword evidence="1" id="KW-0694">RNA-binding</keyword>
<dbReference type="PANTHER" id="PTHR23079:SF5">
    <property type="entry name" value="RNA-DEPENDENT RNA POLYMERASE 2"/>
    <property type="match status" value="1"/>
</dbReference>
<keyword evidence="1 3" id="KW-0696">RNA-directed RNA polymerase</keyword>
<dbReference type="InterPro" id="IPR057596">
    <property type="entry name" value="RDRP_core"/>
</dbReference>
<evidence type="ECO:0000313" key="4">
    <source>
        <dbReference type="Proteomes" id="UP001418222"/>
    </source>
</evidence>
<dbReference type="GO" id="GO:0003723">
    <property type="term" value="F:RNA binding"/>
    <property type="evidence" value="ECO:0007669"/>
    <property type="project" value="UniProtKB-KW"/>
</dbReference>
<dbReference type="Pfam" id="PF05183">
    <property type="entry name" value="RdRP"/>
    <property type="match status" value="1"/>
</dbReference>
<keyword evidence="1" id="KW-0548">Nucleotidyltransferase</keyword>
<dbReference type="EC" id="2.7.7.48" evidence="1"/>
<dbReference type="GO" id="GO:0031380">
    <property type="term" value="C:nuclear RNA-directed RNA polymerase complex"/>
    <property type="evidence" value="ECO:0007669"/>
    <property type="project" value="TreeGrafter"/>
</dbReference>
<protein>
    <recommendedName>
        <fullName evidence="1">RNA-dependent RNA polymerase</fullName>
        <ecNumber evidence="1">2.7.7.48</ecNumber>
    </recommendedName>
</protein>
<evidence type="ECO:0000259" key="2">
    <source>
        <dbReference type="Pfam" id="PF05183"/>
    </source>
</evidence>
<proteinExistence type="inferred from homology"/>
<comment type="similarity">
    <text evidence="1">Belongs to the RdRP family.</text>
</comment>
<accession>A0AAP0GEB7</accession>
<dbReference type="PANTHER" id="PTHR23079">
    <property type="entry name" value="RNA-DEPENDENT RNA POLYMERASE"/>
    <property type="match status" value="1"/>
</dbReference>
<dbReference type="EMBL" id="JBBWWQ010000002">
    <property type="protein sequence ID" value="KAK8954581.1"/>
    <property type="molecule type" value="Genomic_DNA"/>
</dbReference>
<dbReference type="GO" id="GO:0003968">
    <property type="term" value="F:RNA-directed RNA polymerase activity"/>
    <property type="evidence" value="ECO:0007669"/>
    <property type="project" value="UniProtKB-KW"/>
</dbReference>
<sequence length="133" mass="15122">MHNLRSTCSNPVQFIENELLSLRRMPKAIPCCFISENLMRISFVDEDWSKLSSDALSTRIEQGFKACKAGIHDRILYILKDGNTIGLKKFEFLAFSASQLRANSCWMFSSNGDVTSENIRNWMGDFNKISSVS</sequence>
<dbReference type="GO" id="GO:0030422">
    <property type="term" value="P:siRNA processing"/>
    <property type="evidence" value="ECO:0007669"/>
    <property type="project" value="TreeGrafter"/>
</dbReference>
<keyword evidence="4" id="KW-1185">Reference proteome</keyword>
<name>A0AAP0GEB7_9ASPA</name>
<dbReference type="Proteomes" id="UP001418222">
    <property type="component" value="Unassembled WGS sequence"/>
</dbReference>
<evidence type="ECO:0000256" key="1">
    <source>
        <dbReference type="RuleBase" id="RU363098"/>
    </source>
</evidence>
<comment type="catalytic activity">
    <reaction evidence="1">
        <text>RNA(n) + a ribonucleoside 5'-triphosphate = RNA(n+1) + diphosphate</text>
        <dbReference type="Rhea" id="RHEA:21248"/>
        <dbReference type="Rhea" id="RHEA-COMP:14527"/>
        <dbReference type="Rhea" id="RHEA-COMP:17342"/>
        <dbReference type="ChEBI" id="CHEBI:33019"/>
        <dbReference type="ChEBI" id="CHEBI:61557"/>
        <dbReference type="ChEBI" id="CHEBI:140395"/>
        <dbReference type="EC" id="2.7.7.48"/>
    </reaction>
</comment>
<feature type="domain" description="RDRP core" evidence="2">
    <location>
        <begin position="35"/>
        <end position="131"/>
    </location>
</feature>
<reference evidence="3 4" key="1">
    <citation type="journal article" date="2022" name="Nat. Plants">
        <title>Genomes of leafy and leafless Platanthera orchids illuminate the evolution of mycoheterotrophy.</title>
        <authorList>
            <person name="Li M.H."/>
            <person name="Liu K.W."/>
            <person name="Li Z."/>
            <person name="Lu H.C."/>
            <person name="Ye Q.L."/>
            <person name="Zhang D."/>
            <person name="Wang J.Y."/>
            <person name="Li Y.F."/>
            <person name="Zhong Z.M."/>
            <person name="Liu X."/>
            <person name="Yu X."/>
            <person name="Liu D.K."/>
            <person name="Tu X.D."/>
            <person name="Liu B."/>
            <person name="Hao Y."/>
            <person name="Liao X.Y."/>
            <person name="Jiang Y.T."/>
            <person name="Sun W.H."/>
            <person name="Chen J."/>
            <person name="Chen Y.Q."/>
            <person name="Ai Y."/>
            <person name="Zhai J.W."/>
            <person name="Wu S.S."/>
            <person name="Zhou Z."/>
            <person name="Hsiao Y.Y."/>
            <person name="Wu W.L."/>
            <person name="Chen Y.Y."/>
            <person name="Lin Y.F."/>
            <person name="Hsu J.L."/>
            <person name="Li C.Y."/>
            <person name="Wang Z.W."/>
            <person name="Zhao X."/>
            <person name="Zhong W.Y."/>
            <person name="Ma X.K."/>
            <person name="Ma L."/>
            <person name="Huang J."/>
            <person name="Chen G.Z."/>
            <person name="Huang M.Z."/>
            <person name="Huang L."/>
            <person name="Peng D.H."/>
            <person name="Luo Y.B."/>
            <person name="Zou S.Q."/>
            <person name="Chen S.P."/>
            <person name="Lan S."/>
            <person name="Tsai W.C."/>
            <person name="Van de Peer Y."/>
            <person name="Liu Z.J."/>
        </authorList>
    </citation>
    <scope>NUCLEOTIDE SEQUENCE [LARGE SCALE GENOMIC DNA]</scope>
    <source>
        <strain evidence="3">Lor287</strain>
    </source>
</reference>
<comment type="function">
    <text evidence="1">Probably involved in the RNA silencing pathway and required for the generation of small interfering RNAs (siRNAs).</text>
</comment>
<keyword evidence="1" id="KW-0943">RNA-mediated gene silencing</keyword>
<dbReference type="AlphaFoldDB" id="A0AAP0GEB7"/>
<comment type="caution">
    <text evidence="3">The sequence shown here is derived from an EMBL/GenBank/DDBJ whole genome shotgun (WGS) entry which is preliminary data.</text>
</comment>